<protein>
    <submittedName>
        <fullName evidence="1">Uncharacterized protein</fullName>
    </submittedName>
</protein>
<reference evidence="1 2" key="1">
    <citation type="submission" date="2008-07" db="EMBL/GenBank/DDBJ databases">
        <authorList>
            <person name="Tandeau de Marsac N."/>
            <person name="Ferriera S."/>
            <person name="Johnson J."/>
            <person name="Kravitz S."/>
            <person name="Beeson K."/>
            <person name="Sutton G."/>
            <person name="Rogers Y.-H."/>
            <person name="Friedman R."/>
            <person name="Frazier M."/>
            <person name="Venter J.C."/>
        </authorList>
    </citation>
    <scope>NUCLEOTIDE SEQUENCE [LARGE SCALE GENOMIC DNA]</scope>
    <source>
        <strain evidence="1 2">PCC 7420</strain>
    </source>
</reference>
<evidence type="ECO:0000313" key="2">
    <source>
        <dbReference type="Proteomes" id="UP000003835"/>
    </source>
</evidence>
<sequence>MHLCMEGRGNNLTSRQQIQLFCHEFCVLISNHNEMKI</sequence>
<dbReference type="EMBL" id="DS989878">
    <property type="protein sequence ID" value="EDX70971.1"/>
    <property type="molecule type" value="Genomic_DNA"/>
</dbReference>
<dbReference type="STRING" id="118168.MC7420_8222"/>
<accession>B4W4B1</accession>
<dbReference type="AlphaFoldDB" id="B4W4B1"/>
<dbReference type="HOGENOM" id="CLU_3342518_0_0_3"/>
<gene>
    <name evidence="1" type="ORF">MC7420_8222</name>
</gene>
<name>B4W4B1_9CYAN</name>
<proteinExistence type="predicted"/>
<keyword evidence="2" id="KW-1185">Reference proteome</keyword>
<dbReference type="Proteomes" id="UP000003835">
    <property type="component" value="Unassembled WGS sequence"/>
</dbReference>
<evidence type="ECO:0000313" key="1">
    <source>
        <dbReference type="EMBL" id="EDX70971.1"/>
    </source>
</evidence>
<organism evidence="1 2">
    <name type="scientific">Coleofasciculus chthonoplastes PCC 7420</name>
    <dbReference type="NCBI Taxonomy" id="118168"/>
    <lineage>
        <taxon>Bacteria</taxon>
        <taxon>Bacillati</taxon>
        <taxon>Cyanobacteriota</taxon>
        <taxon>Cyanophyceae</taxon>
        <taxon>Coleofasciculales</taxon>
        <taxon>Coleofasciculaceae</taxon>
        <taxon>Coleofasciculus</taxon>
    </lineage>
</organism>